<gene>
    <name evidence="2" type="ORF">A4Z71_04440</name>
</gene>
<protein>
    <recommendedName>
        <fullName evidence="1">SseB protein N-terminal domain-containing protein</fullName>
    </recommendedName>
</protein>
<dbReference type="AlphaFoldDB" id="A0A1D9DZJ0"/>
<evidence type="ECO:0000259" key="1">
    <source>
        <dbReference type="Pfam" id="PF07179"/>
    </source>
</evidence>
<dbReference type="STRING" id="535712.A4Z71_04440"/>
<feature type="domain" description="SseB protein N-terminal" evidence="1">
    <location>
        <begin position="45"/>
        <end position="166"/>
    </location>
</feature>
<sequence length="260" mass="27770">MQSHENPLINPDPLRDSAGVPWQGRSFEVNPFADDDGSADPNLLSALKRFHSKAASSSAVVDALRDARLLVPLLAAIGDFEIGAHGHAVDKSAELSVVTVEGPDGQRVLPVFSSAATMSAWNPKARPVPTDSVRVMLAAASEGTNRVVLDPGSEFEFAIRRPAIAAVAQGLPWQHPAESERIASAFRDAVDQIAEINDFTLQNGDEFSKLAGPEVILVLQLVPGLGRSELDGVLKRLAENLAKSEEIANLLDSMTIKLRS</sequence>
<accession>A0A1D9DZJ0</accession>
<dbReference type="EMBL" id="CP015208">
    <property type="protein sequence ID" value="AOY56216.1"/>
    <property type="molecule type" value="Genomic_DNA"/>
</dbReference>
<evidence type="ECO:0000313" key="2">
    <source>
        <dbReference type="EMBL" id="AOY56216.1"/>
    </source>
</evidence>
<dbReference type="KEGG" id="rpla:A4Z71_04440"/>
<evidence type="ECO:0000313" key="3">
    <source>
        <dbReference type="Proteomes" id="UP000243784"/>
    </source>
</evidence>
<proteinExistence type="predicted"/>
<dbReference type="Proteomes" id="UP000243784">
    <property type="component" value="Chromosome"/>
</dbReference>
<keyword evidence="3" id="KW-1185">Reference proteome</keyword>
<dbReference type="Pfam" id="PF07179">
    <property type="entry name" value="SseB"/>
    <property type="match status" value="1"/>
</dbReference>
<dbReference type="InterPro" id="IPR009839">
    <property type="entry name" value="SseB_N"/>
</dbReference>
<dbReference type="RefSeq" id="WP_070954725.1">
    <property type="nucleotide sequence ID" value="NZ_CP015208.1"/>
</dbReference>
<name>A0A1D9DZJ0_9MICO</name>
<organism evidence="2 3">
    <name type="scientific">Candidatus Rhodoluna planktonica</name>
    <dbReference type="NCBI Taxonomy" id="535712"/>
    <lineage>
        <taxon>Bacteria</taxon>
        <taxon>Bacillati</taxon>
        <taxon>Actinomycetota</taxon>
        <taxon>Actinomycetes</taxon>
        <taxon>Micrococcales</taxon>
        <taxon>Microbacteriaceae</taxon>
        <taxon>Luna cluster</taxon>
        <taxon>Luna-1 subcluster</taxon>
        <taxon>Rhodoluna</taxon>
    </lineage>
</organism>
<reference evidence="2 3" key="1">
    <citation type="journal article" date="2016" name="Biochim. Biophys. Acta">
        <title>Photochemical characterization of actinorhodopsin and its functional existence in the natural host.</title>
        <authorList>
            <person name="Nakamura S."/>
            <person name="Kikukawa T."/>
            <person name="Tamogami J."/>
            <person name="Kamiya M."/>
            <person name="Aizawa T."/>
            <person name="Hahn M.W."/>
            <person name="Ihara K."/>
            <person name="Kamo N."/>
            <person name="Demura M."/>
        </authorList>
    </citation>
    <scope>NUCLEOTIDE SEQUENCE [LARGE SCALE GENOMIC DNA]</scope>
    <source>
        <strain evidence="2 3">MWH-Dar1</strain>
    </source>
</reference>
<dbReference type="OrthoDB" id="5188303at2"/>